<sequence>MPSREEASDGRGDSDDGGAKQAHFVFVPLMFGGHLIPSVDTALMVATHGAVATIVVTPSYAARVRRTVELTTSGRFGASAGADVRVVALPLDCAAAGLADGSDDIDRIGMELELEYFRALSLLREPLERHLRAAGAPYPTCVVSDFCLPWTQELAASLGVPRVCFFNLGAFSVLCQHNVNRYGAFDGVVGDDVAVVVPGLGDRRFEVTRAQAQAFLTGWDDYDDAVDRALDAADGFVMNTFTGMEPEFVAAYAAARGKKVWTIGPVSLYHRHTMSLAARGRTADIDADECIQWLDTKEPNSVVYVSFGSITHMDPKHVVELGLGLEASGHQFIWVVSNTELYGETVREFLHELAARVAGRGLVIRGWAPQVLILSHVAVGGFVTHCGWNSILEAAVAGLPVVTWPHFSDQFLNEKMAVEVLGIGVSVGITEQVDSQEEGKGNVAGREMVEKAIRSILDGGEEAEERRRRARDLAEKARTTVQEGGSSRDNLFDFVQSFGG</sequence>
<evidence type="ECO:0000256" key="3">
    <source>
        <dbReference type="RuleBase" id="RU003718"/>
    </source>
</evidence>
<dbReference type="PROSITE" id="PS00375">
    <property type="entry name" value="UDPGT"/>
    <property type="match status" value="1"/>
</dbReference>
<evidence type="ECO:0000256" key="2">
    <source>
        <dbReference type="ARBA" id="ARBA00022679"/>
    </source>
</evidence>
<comment type="similarity">
    <text evidence="1 3">Belongs to the UDP-glycosyltransferase family.</text>
</comment>
<name>J3MCA4_ORYBR</name>
<accession>J3MCA4</accession>
<dbReference type="InterPro" id="IPR035595">
    <property type="entry name" value="UDP_glycos_trans_CS"/>
</dbReference>
<evidence type="ECO:0000256" key="1">
    <source>
        <dbReference type="ARBA" id="ARBA00009995"/>
    </source>
</evidence>
<protein>
    <recommendedName>
        <fullName evidence="4">Glycosyltransferase</fullName>
        <ecNumber evidence="4">2.4.1.-</ecNumber>
    </recommendedName>
</protein>
<dbReference type="OMA" id="KCFEVGA"/>
<dbReference type="Gramene" id="OB06G16480.1">
    <property type="protein sequence ID" value="OB06G16480.1"/>
    <property type="gene ID" value="OB06G16480"/>
</dbReference>
<dbReference type="FunFam" id="3.40.50.2000:FF:000047">
    <property type="entry name" value="Glycosyltransferase"/>
    <property type="match status" value="1"/>
</dbReference>
<dbReference type="eggNOG" id="KOG1192">
    <property type="taxonomic scope" value="Eukaryota"/>
</dbReference>
<dbReference type="SUPFAM" id="SSF53756">
    <property type="entry name" value="UDP-Glycosyltransferase/glycogen phosphorylase"/>
    <property type="match status" value="1"/>
</dbReference>
<reference evidence="5" key="1">
    <citation type="journal article" date="2013" name="Nat. Commun.">
        <title>Whole-genome sequencing of Oryza brachyantha reveals mechanisms underlying Oryza genome evolution.</title>
        <authorList>
            <person name="Chen J."/>
            <person name="Huang Q."/>
            <person name="Gao D."/>
            <person name="Wang J."/>
            <person name="Lang Y."/>
            <person name="Liu T."/>
            <person name="Li B."/>
            <person name="Bai Z."/>
            <person name="Luis Goicoechea J."/>
            <person name="Liang C."/>
            <person name="Chen C."/>
            <person name="Zhang W."/>
            <person name="Sun S."/>
            <person name="Liao Y."/>
            <person name="Zhang X."/>
            <person name="Yang L."/>
            <person name="Song C."/>
            <person name="Wang M."/>
            <person name="Shi J."/>
            <person name="Liu G."/>
            <person name="Liu J."/>
            <person name="Zhou H."/>
            <person name="Zhou W."/>
            <person name="Yu Q."/>
            <person name="An N."/>
            <person name="Chen Y."/>
            <person name="Cai Q."/>
            <person name="Wang B."/>
            <person name="Liu B."/>
            <person name="Min J."/>
            <person name="Huang Y."/>
            <person name="Wu H."/>
            <person name="Li Z."/>
            <person name="Zhang Y."/>
            <person name="Yin Y."/>
            <person name="Song W."/>
            <person name="Jiang J."/>
            <person name="Jackson S.A."/>
            <person name="Wing R.A."/>
            <person name="Wang J."/>
            <person name="Chen M."/>
        </authorList>
    </citation>
    <scope>NUCLEOTIDE SEQUENCE [LARGE SCALE GENOMIC DNA]</scope>
    <source>
        <strain evidence="5">cv. IRGC 101232</strain>
    </source>
</reference>
<dbReference type="Pfam" id="PF00201">
    <property type="entry name" value="UDPGT"/>
    <property type="match status" value="1"/>
</dbReference>
<keyword evidence="3" id="KW-0328">Glycosyltransferase</keyword>
<dbReference type="InterPro" id="IPR002213">
    <property type="entry name" value="UDP_glucos_trans"/>
</dbReference>
<evidence type="ECO:0000313" key="6">
    <source>
        <dbReference type="Proteomes" id="UP000006038"/>
    </source>
</evidence>
<keyword evidence="6" id="KW-1185">Reference proteome</keyword>
<dbReference type="EnsemblPlants" id="OB06G16480.1">
    <property type="protein sequence ID" value="OB06G16480.1"/>
    <property type="gene ID" value="OB06G16480"/>
</dbReference>
<dbReference type="PANTHER" id="PTHR48047:SF229">
    <property type="entry name" value="UDP-GLYCOSYLTRANSFERASE 73C3-RELATED"/>
    <property type="match status" value="1"/>
</dbReference>
<dbReference type="PANTHER" id="PTHR48047">
    <property type="entry name" value="GLYCOSYLTRANSFERASE"/>
    <property type="match status" value="1"/>
</dbReference>
<keyword evidence="2 3" id="KW-0808">Transferase</keyword>
<dbReference type="Proteomes" id="UP000006038">
    <property type="component" value="Chromosome 6"/>
</dbReference>
<dbReference type="EC" id="2.4.1.-" evidence="4"/>
<dbReference type="GO" id="GO:0035251">
    <property type="term" value="F:UDP-glucosyltransferase activity"/>
    <property type="evidence" value="ECO:0007669"/>
    <property type="project" value="TreeGrafter"/>
</dbReference>
<proteinExistence type="inferred from homology"/>
<reference evidence="5" key="2">
    <citation type="submission" date="2013-04" db="UniProtKB">
        <authorList>
            <consortium name="EnsemblPlants"/>
        </authorList>
    </citation>
    <scope>IDENTIFICATION</scope>
</reference>
<dbReference type="CDD" id="cd03784">
    <property type="entry name" value="GT1_Gtf-like"/>
    <property type="match status" value="1"/>
</dbReference>
<organism evidence="5">
    <name type="scientific">Oryza brachyantha</name>
    <name type="common">malo sina</name>
    <dbReference type="NCBI Taxonomy" id="4533"/>
    <lineage>
        <taxon>Eukaryota</taxon>
        <taxon>Viridiplantae</taxon>
        <taxon>Streptophyta</taxon>
        <taxon>Embryophyta</taxon>
        <taxon>Tracheophyta</taxon>
        <taxon>Spermatophyta</taxon>
        <taxon>Magnoliopsida</taxon>
        <taxon>Liliopsida</taxon>
        <taxon>Poales</taxon>
        <taxon>Poaceae</taxon>
        <taxon>BOP clade</taxon>
        <taxon>Oryzoideae</taxon>
        <taxon>Oryzeae</taxon>
        <taxon>Oryzinae</taxon>
        <taxon>Oryza</taxon>
    </lineage>
</organism>
<dbReference type="HOGENOM" id="CLU_001724_2_2_1"/>
<evidence type="ECO:0000256" key="4">
    <source>
        <dbReference type="RuleBase" id="RU362057"/>
    </source>
</evidence>
<dbReference type="Gene3D" id="3.40.50.2000">
    <property type="entry name" value="Glycogen Phosphorylase B"/>
    <property type="match status" value="2"/>
</dbReference>
<evidence type="ECO:0000313" key="5">
    <source>
        <dbReference type="EnsemblPlants" id="OB06G16480.1"/>
    </source>
</evidence>
<dbReference type="AlphaFoldDB" id="J3MCA4"/>